<proteinExistence type="predicted"/>
<dbReference type="Pfam" id="PF12937">
    <property type="entry name" value="F-box-like"/>
    <property type="match status" value="1"/>
</dbReference>
<evidence type="ECO:0000259" key="2">
    <source>
        <dbReference type="PROSITE" id="PS50181"/>
    </source>
</evidence>
<feature type="region of interest" description="Disordered" evidence="1">
    <location>
        <begin position="28"/>
        <end position="71"/>
    </location>
</feature>
<protein>
    <submittedName>
        <fullName evidence="3">RHTO0S11e04896g1_1</fullName>
    </submittedName>
</protein>
<gene>
    <name evidence="3" type="ORF">RHTO0S_11e04896g</name>
</gene>
<name>A0A061B8T9_RHOTO</name>
<dbReference type="OrthoDB" id="2322499at2759"/>
<dbReference type="AlphaFoldDB" id="A0A061B8T9"/>
<feature type="compositionally biased region" description="Basic and acidic residues" evidence="1">
    <location>
        <begin position="101"/>
        <end position="111"/>
    </location>
</feature>
<organism evidence="3">
    <name type="scientific">Rhodotorula toruloides</name>
    <name type="common">Yeast</name>
    <name type="synonym">Rhodosporidium toruloides</name>
    <dbReference type="NCBI Taxonomy" id="5286"/>
    <lineage>
        <taxon>Eukaryota</taxon>
        <taxon>Fungi</taxon>
        <taxon>Dikarya</taxon>
        <taxon>Basidiomycota</taxon>
        <taxon>Pucciniomycotina</taxon>
        <taxon>Microbotryomycetes</taxon>
        <taxon>Sporidiobolales</taxon>
        <taxon>Sporidiobolaceae</taxon>
        <taxon>Rhodotorula</taxon>
    </lineage>
</organism>
<reference evidence="3" key="1">
    <citation type="journal article" date="2014" name="Genome Announc.">
        <title>Draft genome sequence of Rhodosporidium toruloides CECT1137, an oleaginous yeast of biotechnological interest.</title>
        <authorList>
            <person name="Morin N."/>
            <person name="Calcas X."/>
            <person name="Devillers H."/>
            <person name="Durrens P."/>
            <person name="Sherman D.J."/>
            <person name="Nicaud J.-M."/>
            <person name="Neuveglise C."/>
        </authorList>
    </citation>
    <scope>NUCLEOTIDE SEQUENCE</scope>
    <source>
        <strain evidence="3">CECT1137</strain>
    </source>
</reference>
<evidence type="ECO:0000313" key="3">
    <source>
        <dbReference type="EMBL" id="CDR45789.1"/>
    </source>
</evidence>
<dbReference type="EMBL" id="LK052946">
    <property type="protein sequence ID" value="CDR45789.1"/>
    <property type="molecule type" value="Genomic_DNA"/>
</dbReference>
<accession>A0A061B8T9</accession>
<feature type="domain" description="F-box" evidence="2">
    <location>
        <begin position="111"/>
        <end position="161"/>
    </location>
</feature>
<dbReference type="InterPro" id="IPR001810">
    <property type="entry name" value="F-box_dom"/>
</dbReference>
<evidence type="ECO:0000256" key="1">
    <source>
        <dbReference type="SAM" id="MobiDB-lite"/>
    </source>
</evidence>
<dbReference type="SUPFAM" id="SSF81383">
    <property type="entry name" value="F-box domain"/>
    <property type="match status" value="1"/>
</dbReference>
<dbReference type="SMART" id="SM00256">
    <property type="entry name" value="FBOX"/>
    <property type="match status" value="1"/>
</dbReference>
<feature type="compositionally biased region" description="Low complexity" evidence="1">
    <location>
        <begin position="45"/>
        <end position="56"/>
    </location>
</feature>
<dbReference type="InterPro" id="IPR036047">
    <property type="entry name" value="F-box-like_dom_sf"/>
</dbReference>
<sequence>MPSLRETKPVSYGVPDQFLELERDYKRQAKAAKTKGKSGAGGQCGAQKAKGSSSAAEQDEKSGVDEDEVDQLASDYDLDDELLKLAENGARKKRSAARGSGKGEKGERARKDRLSALPDEILLQILNCTSSPASLLSLSIVSRRFHKLLTSPERDDVWEEARARAGLPGMTGGGFTESQLAELVYGTICFTCGKTALRMPDVFLRKRLCKSCRETHIVRLDTLDDSFGPKRLRQALRDCTLQSRQSPSQPKKLSKTHYGFLPHVQQELGRLLVLDQKDINDQEAEYAAAFAKQHQLALQGRGIAVARSPTDSSRSAYVFDFGRKEDEFGPRVKAYVAKRREKLAALEKESGALFEAIIRLDKEKEQHRSDPETGQPPARREDLERRVLADAETDFQKSDLVETWLTDRFVNLGSVVTDEEWPELRPRVLKVLDSVRKKRQSLELKLQQAARRDALKRYYEQLRQNQLSPAARTFFPLFADFLLFDSTRTLWEPKDAVVDESAYNAARDAMEDEINEWRVDVRFYALQQILGCTLDIPQDEELSSDQDAYDAYDDGFFDLLTSALVCSIKPCVCSAEKRPTFFGSLPDLLDHQHEIHGDLKPSMTELYTKKALTKQPKFRFSLPLEVANAVVALCELCELDEETATPGDVDEFFEDDETARLQWYNAPRETHKKKERDWRVIMCRIKRDVDEAASARTPHLIAPPALRLFASRPDSE</sequence>
<feature type="region of interest" description="Disordered" evidence="1">
    <location>
        <begin position="87"/>
        <end position="111"/>
    </location>
</feature>
<dbReference type="PROSITE" id="PS50181">
    <property type="entry name" value="FBOX"/>
    <property type="match status" value="1"/>
</dbReference>
<dbReference type="Gene3D" id="1.20.1280.50">
    <property type="match status" value="1"/>
</dbReference>